<feature type="compositionally biased region" description="Acidic residues" evidence="1">
    <location>
        <begin position="1"/>
        <end position="22"/>
    </location>
</feature>
<accession>A0AAD3DZK3</accession>
<feature type="non-terminal residue" evidence="3">
    <location>
        <position position="1"/>
    </location>
</feature>
<feature type="region of interest" description="Disordered" evidence="1">
    <location>
        <begin position="1"/>
        <end position="46"/>
    </location>
</feature>
<protein>
    <recommendedName>
        <fullName evidence="2">RAP domain-containing protein</fullName>
    </recommendedName>
</protein>
<keyword evidence="4" id="KW-1185">Reference proteome</keyword>
<evidence type="ECO:0000313" key="4">
    <source>
        <dbReference type="Proteomes" id="UP001054857"/>
    </source>
</evidence>
<evidence type="ECO:0000313" key="3">
    <source>
        <dbReference type="EMBL" id="GFR50981.1"/>
    </source>
</evidence>
<proteinExistence type="predicted"/>
<organism evidence="3 4">
    <name type="scientific">Astrephomene gubernaculifera</name>
    <dbReference type="NCBI Taxonomy" id="47775"/>
    <lineage>
        <taxon>Eukaryota</taxon>
        <taxon>Viridiplantae</taxon>
        <taxon>Chlorophyta</taxon>
        <taxon>core chlorophytes</taxon>
        <taxon>Chlorophyceae</taxon>
        <taxon>CS clade</taxon>
        <taxon>Chlamydomonadales</taxon>
        <taxon>Astrephomenaceae</taxon>
        <taxon>Astrephomene</taxon>
    </lineage>
</organism>
<dbReference type="EMBL" id="BMAR01000043">
    <property type="protein sequence ID" value="GFR50981.1"/>
    <property type="molecule type" value="Genomic_DNA"/>
</dbReference>
<feature type="domain" description="RAP" evidence="2">
    <location>
        <begin position="189"/>
        <end position="247"/>
    </location>
</feature>
<evidence type="ECO:0000256" key="1">
    <source>
        <dbReference type="SAM" id="MobiDB-lite"/>
    </source>
</evidence>
<reference evidence="3 4" key="1">
    <citation type="journal article" date="2021" name="Sci. Rep.">
        <title>Genome sequencing of the multicellular alga Astrephomene provides insights into convergent evolution of germ-soma differentiation.</title>
        <authorList>
            <person name="Yamashita S."/>
            <person name="Yamamoto K."/>
            <person name="Matsuzaki R."/>
            <person name="Suzuki S."/>
            <person name="Yamaguchi H."/>
            <person name="Hirooka S."/>
            <person name="Minakuchi Y."/>
            <person name="Miyagishima S."/>
            <person name="Kawachi M."/>
            <person name="Toyoda A."/>
            <person name="Nozaki H."/>
        </authorList>
    </citation>
    <scope>NUCLEOTIDE SEQUENCE [LARGE SCALE GENOMIC DNA]</scope>
    <source>
        <strain evidence="3 4">NIES-4017</strain>
    </source>
</reference>
<name>A0AAD3DZK3_9CHLO</name>
<feature type="compositionally biased region" description="Polar residues" evidence="1">
    <location>
        <begin position="116"/>
        <end position="130"/>
    </location>
</feature>
<comment type="caution">
    <text evidence="3">The sequence shown here is derived from an EMBL/GenBank/DDBJ whole genome shotgun (WGS) entry which is preliminary data.</text>
</comment>
<feature type="compositionally biased region" description="Gly residues" evidence="1">
    <location>
        <begin position="100"/>
        <end position="113"/>
    </location>
</feature>
<dbReference type="Proteomes" id="UP001054857">
    <property type="component" value="Unassembled WGS sequence"/>
</dbReference>
<evidence type="ECO:0000259" key="2">
    <source>
        <dbReference type="PROSITE" id="PS51286"/>
    </source>
</evidence>
<sequence>EEEVVEVEGEEEEDGEEEEGEEEGRKSGGGRSGAKAAAGGGGGRGTVERFLKALSRTLDARAPQLAASRDTRGPLSYAVRVWASTAPHLVTPRLLELAKGGGGGGGGGAGRGSAGDKTSSQLHAPPSRQQLLPGGGAGGGVALREGPNVSELQKDVYRRLGELGYRPRMEEQVGMWSVDMCLRVGGVRVAVEVDGPYHFTTSSPQVPLGSTRVRDACLRRLGLRVVALDYQRYGRLEGAQRGRLLRMLVE</sequence>
<dbReference type="InterPro" id="IPR013584">
    <property type="entry name" value="RAP"/>
</dbReference>
<dbReference type="PROSITE" id="PS51286">
    <property type="entry name" value="RAP"/>
    <property type="match status" value="1"/>
</dbReference>
<dbReference type="AlphaFoldDB" id="A0AAD3DZK3"/>
<dbReference type="Pfam" id="PF08373">
    <property type="entry name" value="RAP"/>
    <property type="match status" value="1"/>
</dbReference>
<feature type="non-terminal residue" evidence="3">
    <location>
        <position position="250"/>
    </location>
</feature>
<feature type="region of interest" description="Disordered" evidence="1">
    <location>
        <begin position="100"/>
        <end position="145"/>
    </location>
</feature>
<gene>
    <name evidence="3" type="ORF">Agub_g13306</name>
</gene>
<feature type="compositionally biased region" description="Gly residues" evidence="1">
    <location>
        <begin position="27"/>
        <end position="45"/>
    </location>
</feature>